<dbReference type="InterPro" id="IPR050079">
    <property type="entry name" value="DEAD_box_RNA_helicase"/>
</dbReference>
<dbReference type="AlphaFoldDB" id="A0A6A3NCK6"/>
<evidence type="ECO:0000256" key="4">
    <source>
        <dbReference type="ARBA" id="ARBA00022840"/>
    </source>
</evidence>
<dbReference type="GO" id="GO:0005829">
    <property type="term" value="C:cytosol"/>
    <property type="evidence" value="ECO:0007669"/>
    <property type="project" value="TreeGrafter"/>
</dbReference>
<name>A0A6A3NCK6_9STRA</name>
<feature type="domain" description="Helicase ATP-binding" evidence="6">
    <location>
        <begin position="119"/>
        <end position="290"/>
    </location>
</feature>
<gene>
    <name evidence="9" type="ORF">PR001_g4253</name>
    <name evidence="8" type="ORF">PR002_g5552</name>
    <name evidence="10" type="ORF">PR003_g4988</name>
</gene>
<keyword evidence="1" id="KW-0547">Nucleotide-binding</keyword>
<keyword evidence="4" id="KW-0067">ATP-binding</keyword>
<dbReference type="CDD" id="cd00268">
    <property type="entry name" value="DEADc"/>
    <property type="match status" value="1"/>
</dbReference>
<dbReference type="GO" id="GO:0005524">
    <property type="term" value="F:ATP binding"/>
    <property type="evidence" value="ECO:0007669"/>
    <property type="project" value="UniProtKB-KW"/>
</dbReference>
<dbReference type="InterPro" id="IPR027417">
    <property type="entry name" value="P-loop_NTPase"/>
</dbReference>
<dbReference type="OrthoDB" id="4255at2759"/>
<dbReference type="SMART" id="SM00490">
    <property type="entry name" value="HELICc"/>
    <property type="match status" value="1"/>
</dbReference>
<keyword evidence="2" id="KW-0378">Hydrolase</keyword>
<accession>A0A6A3NCK6</accession>
<evidence type="ECO:0000256" key="3">
    <source>
        <dbReference type="ARBA" id="ARBA00022806"/>
    </source>
</evidence>
<dbReference type="InterPro" id="IPR011545">
    <property type="entry name" value="DEAD/DEAH_box_helicase_dom"/>
</dbReference>
<evidence type="ECO:0000256" key="1">
    <source>
        <dbReference type="ARBA" id="ARBA00022741"/>
    </source>
</evidence>
<evidence type="ECO:0000313" key="8">
    <source>
        <dbReference type="EMBL" id="KAE9039349.1"/>
    </source>
</evidence>
<sequence length="694" mass="75717">MLPLAVSLRRLAGRSAVLALRCSAPLASSACVARMAPAQAAVAWYSSAPADFGAAAALELDDVEAEAEAETVAEQEPLAPLKGFVDQKPIEDFALSQETQRNLQRAGVTHLFPVQTQSFDVMMRGADIMGRSKTGSGKTLAFALPIIETILANRKTTRNPQALVLLPTRELAQQVHDEVQRVAPQLRTVNVVGGVSYTVQENHLRRGADILVGTPGRIMDLVDKGSLSLEDVDVAVLDEADMMLKFGFQEAVETILGWVPEGGQTVMWSATFPKWVSTMAKKFLKEPVSIDLVGEDDNQVPATVAHKAINAPRRDRIKVLENVLRLHAHDGQTLVFTETKQEADEIANSLPGQDARALHGDLSQGMRTSTMNGFRSGNVKTLVCTDIAARGLDIANVDLVVQYRLPSDKESFVHRAGRTGRAGRSGTNIVFFDRSDSSDVLDFERRYKFKFAHSAAPLPEQMIGGALEDVTKQLKSLPKANAKLFDEAAQSMIEQQGPGVLSAALALLCGFDAKNLTMLSMLTGRFRMQTVEVEGVQNARDLNTLLASFMDDRVDIYPVDGGKLVFDIPQGKLEKLQEHLTAASPGDEVTVTAAVEFPRMLIDRNGRNNNNNNGGGRFGGRNNNSRGYSNNRFGGNRREGGGNWKRNDREGGNNWKRNDRDGGFRGNNNKSNHDASFSKGRSSRGNFGRFTEGW</sequence>
<dbReference type="EMBL" id="QXFT01000198">
    <property type="protein sequence ID" value="KAE9351233.1"/>
    <property type="molecule type" value="Genomic_DNA"/>
</dbReference>
<dbReference type="InterPro" id="IPR001650">
    <property type="entry name" value="Helicase_C-like"/>
</dbReference>
<dbReference type="PROSITE" id="PS51194">
    <property type="entry name" value="HELICASE_CTER"/>
    <property type="match status" value="1"/>
</dbReference>
<dbReference type="PROSITE" id="PS51192">
    <property type="entry name" value="HELICASE_ATP_BIND_1"/>
    <property type="match status" value="1"/>
</dbReference>
<dbReference type="InterPro" id="IPR044742">
    <property type="entry name" value="DEAD/DEAH_RhlB"/>
</dbReference>
<dbReference type="EMBL" id="QXFV01000170">
    <property type="protein sequence ID" value="KAE9047314.1"/>
    <property type="molecule type" value="Genomic_DNA"/>
</dbReference>
<evidence type="ECO:0000313" key="13">
    <source>
        <dbReference type="Proteomes" id="UP000435112"/>
    </source>
</evidence>
<evidence type="ECO:0000313" key="12">
    <source>
        <dbReference type="Proteomes" id="UP000434957"/>
    </source>
</evidence>
<dbReference type="CDD" id="cd18787">
    <property type="entry name" value="SF2_C_DEAD"/>
    <property type="match status" value="1"/>
</dbReference>
<dbReference type="SMART" id="SM00487">
    <property type="entry name" value="DEXDc"/>
    <property type="match status" value="1"/>
</dbReference>
<dbReference type="Gene3D" id="3.40.50.300">
    <property type="entry name" value="P-loop containing nucleotide triphosphate hydrolases"/>
    <property type="match status" value="2"/>
</dbReference>
<dbReference type="Proteomes" id="UP000435112">
    <property type="component" value="Unassembled WGS sequence"/>
</dbReference>
<dbReference type="PANTHER" id="PTHR47959">
    <property type="entry name" value="ATP-DEPENDENT RNA HELICASE RHLE-RELATED"/>
    <property type="match status" value="1"/>
</dbReference>
<dbReference type="Pfam" id="PF00271">
    <property type="entry name" value="Helicase_C"/>
    <property type="match status" value="1"/>
</dbReference>
<feature type="region of interest" description="Disordered" evidence="5">
    <location>
        <begin position="602"/>
        <end position="694"/>
    </location>
</feature>
<evidence type="ECO:0000256" key="5">
    <source>
        <dbReference type="SAM" id="MobiDB-lite"/>
    </source>
</evidence>
<evidence type="ECO:0000259" key="6">
    <source>
        <dbReference type="PROSITE" id="PS51192"/>
    </source>
</evidence>
<dbReference type="GO" id="GO:0003724">
    <property type="term" value="F:RNA helicase activity"/>
    <property type="evidence" value="ECO:0007669"/>
    <property type="project" value="TreeGrafter"/>
</dbReference>
<dbReference type="GO" id="GO:0003676">
    <property type="term" value="F:nucleic acid binding"/>
    <property type="evidence" value="ECO:0007669"/>
    <property type="project" value="InterPro"/>
</dbReference>
<evidence type="ECO:0000256" key="2">
    <source>
        <dbReference type="ARBA" id="ARBA00022801"/>
    </source>
</evidence>
<dbReference type="PANTHER" id="PTHR47959:SF1">
    <property type="entry name" value="ATP-DEPENDENT RNA HELICASE DBPA"/>
    <property type="match status" value="1"/>
</dbReference>
<dbReference type="SUPFAM" id="SSF52540">
    <property type="entry name" value="P-loop containing nucleoside triphosphate hydrolases"/>
    <property type="match status" value="1"/>
</dbReference>
<keyword evidence="3 8" id="KW-0347">Helicase</keyword>
<comment type="caution">
    <text evidence="8">The sequence shown here is derived from an EMBL/GenBank/DDBJ whole genome shotgun (WGS) entry which is preliminary data.</text>
</comment>
<dbReference type="InterPro" id="IPR014001">
    <property type="entry name" value="Helicase_ATP-bd"/>
</dbReference>
<dbReference type="Proteomes" id="UP000434957">
    <property type="component" value="Unassembled WGS sequence"/>
</dbReference>
<feature type="compositionally biased region" description="Basic and acidic residues" evidence="5">
    <location>
        <begin position="636"/>
        <end position="663"/>
    </location>
</feature>
<dbReference type="EMBL" id="QXFU01000237">
    <property type="protein sequence ID" value="KAE9039349.1"/>
    <property type="molecule type" value="Genomic_DNA"/>
</dbReference>
<dbReference type="Pfam" id="PF00270">
    <property type="entry name" value="DEAD"/>
    <property type="match status" value="1"/>
</dbReference>
<keyword evidence="12" id="KW-1185">Reference proteome</keyword>
<evidence type="ECO:0000313" key="11">
    <source>
        <dbReference type="Proteomes" id="UP000429607"/>
    </source>
</evidence>
<feature type="domain" description="Helicase C-terminal" evidence="7">
    <location>
        <begin position="318"/>
        <end position="478"/>
    </location>
</feature>
<evidence type="ECO:0000313" key="10">
    <source>
        <dbReference type="EMBL" id="KAE9351233.1"/>
    </source>
</evidence>
<evidence type="ECO:0000313" key="9">
    <source>
        <dbReference type="EMBL" id="KAE9047314.1"/>
    </source>
</evidence>
<organism evidence="8 13">
    <name type="scientific">Phytophthora rubi</name>
    <dbReference type="NCBI Taxonomy" id="129364"/>
    <lineage>
        <taxon>Eukaryota</taxon>
        <taxon>Sar</taxon>
        <taxon>Stramenopiles</taxon>
        <taxon>Oomycota</taxon>
        <taxon>Peronosporomycetes</taxon>
        <taxon>Peronosporales</taxon>
        <taxon>Peronosporaceae</taxon>
        <taxon>Phytophthora</taxon>
    </lineage>
</organism>
<protein>
    <submittedName>
        <fullName evidence="8">DEAD-box ATP-dependent RNA helicase</fullName>
    </submittedName>
</protein>
<evidence type="ECO:0000259" key="7">
    <source>
        <dbReference type="PROSITE" id="PS51194"/>
    </source>
</evidence>
<feature type="compositionally biased region" description="Low complexity" evidence="5">
    <location>
        <begin position="620"/>
        <end position="634"/>
    </location>
</feature>
<proteinExistence type="predicted"/>
<dbReference type="Proteomes" id="UP000429607">
    <property type="component" value="Unassembled WGS sequence"/>
</dbReference>
<dbReference type="GO" id="GO:0016787">
    <property type="term" value="F:hydrolase activity"/>
    <property type="evidence" value="ECO:0007669"/>
    <property type="project" value="UniProtKB-KW"/>
</dbReference>
<reference evidence="11 13" key="1">
    <citation type="submission" date="2018-09" db="EMBL/GenBank/DDBJ databases">
        <title>Genomic investigation of the strawberry pathogen Phytophthora fragariae indicates pathogenicity is determined by transcriptional variation in three key races.</title>
        <authorList>
            <person name="Adams T.M."/>
            <person name="Armitage A.D."/>
            <person name="Sobczyk M.K."/>
            <person name="Bates H.J."/>
            <person name="Dunwell J.M."/>
            <person name="Nellist C.F."/>
            <person name="Harrison R.J."/>
        </authorList>
    </citation>
    <scope>NUCLEOTIDE SEQUENCE [LARGE SCALE GENOMIC DNA]</scope>
    <source>
        <strain evidence="9 11">SCRP249</strain>
        <strain evidence="8 13">SCRP324</strain>
        <strain evidence="10 12">SCRP333</strain>
    </source>
</reference>